<evidence type="ECO:0000259" key="1">
    <source>
        <dbReference type="PROSITE" id="PS50943"/>
    </source>
</evidence>
<dbReference type="InterPro" id="IPR010982">
    <property type="entry name" value="Lambda_DNA-bd_dom_sf"/>
</dbReference>
<proteinExistence type="predicted"/>
<dbReference type="GO" id="GO:0003677">
    <property type="term" value="F:DNA binding"/>
    <property type="evidence" value="ECO:0007669"/>
    <property type="project" value="UniProtKB-KW"/>
</dbReference>
<keyword evidence="3" id="KW-1185">Reference proteome</keyword>
<dbReference type="STRING" id="84035.SAMN05660742_1276"/>
<dbReference type="InterPro" id="IPR001387">
    <property type="entry name" value="Cro/C1-type_HTH"/>
</dbReference>
<gene>
    <name evidence="2" type="ORF">SAMN05660742_1276</name>
</gene>
<dbReference type="PROSITE" id="PS50943">
    <property type="entry name" value="HTH_CROC1"/>
    <property type="match status" value="1"/>
</dbReference>
<accession>A0A1H7D079</accession>
<evidence type="ECO:0000313" key="3">
    <source>
        <dbReference type="Proteomes" id="UP000199662"/>
    </source>
</evidence>
<reference evidence="2 3" key="1">
    <citation type="submission" date="2016-10" db="EMBL/GenBank/DDBJ databases">
        <authorList>
            <person name="de Groot N.N."/>
        </authorList>
    </citation>
    <scope>NUCLEOTIDE SEQUENCE [LARGE SCALE GENOMIC DNA]</scope>
    <source>
        <strain evidence="2 3">DSM 2179</strain>
    </source>
</reference>
<dbReference type="EMBL" id="FNZK01000027">
    <property type="protein sequence ID" value="SEJ94207.1"/>
    <property type="molecule type" value="Genomic_DNA"/>
</dbReference>
<dbReference type="RefSeq" id="WP_143063197.1">
    <property type="nucleotide sequence ID" value="NZ_FNZK01000027.1"/>
</dbReference>
<keyword evidence="2" id="KW-0238">DNA-binding</keyword>
<dbReference type="CDD" id="cd00093">
    <property type="entry name" value="HTH_XRE"/>
    <property type="match status" value="1"/>
</dbReference>
<name>A0A1H7D079_9FIRM</name>
<feature type="domain" description="HTH cro/C1-type" evidence="1">
    <location>
        <begin position="24"/>
        <end position="61"/>
    </location>
</feature>
<dbReference type="Gene3D" id="1.10.260.40">
    <property type="entry name" value="lambda repressor-like DNA-binding domains"/>
    <property type="match status" value="1"/>
</dbReference>
<dbReference type="SUPFAM" id="SSF47413">
    <property type="entry name" value="lambda repressor-like DNA-binding domains"/>
    <property type="match status" value="1"/>
</dbReference>
<evidence type="ECO:0000313" key="2">
    <source>
        <dbReference type="EMBL" id="SEJ94207.1"/>
    </source>
</evidence>
<dbReference type="SMART" id="SM00530">
    <property type="entry name" value="HTH_XRE"/>
    <property type="match status" value="1"/>
</dbReference>
<dbReference type="Proteomes" id="UP000199662">
    <property type="component" value="Unassembled WGS sequence"/>
</dbReference>
<organism evidence="2 3">
    <name type="scientific">Propionispira arboris</name>
    <dbReference type="NCBI Taxonomy" id="84035"/>
    <lineage>
        <taxon>Bacteria</taxon>
        <taxon>Bacillati</taxon>
        <taxon>Bacillota</taxon>
        <taxon>Negativicutes</taxon>
        <taxon>Selenomonadales</taxon>
        <taxon>Selenomonadaceae</taxon>
        <taxon>Propionispira</taxon>
    </lineage>
</organism>
<dbReference type="AlphaFoldDB" id="A0A1H7D079"/>
<sequence>MTTFANRFKLLRSLHNLSAENYQKLGISRRMVFSYENAPSNPTLEKLVTLANYFCCSLDYLVGRSDIPEYEKYLHLAEEAFFNHPATSKNLIDKYKQDKAAHPIELAPVFLRDHEAARDEHHPY</sequence>
<dbReference type="Pfam" id="PF01381">
    <property type="entry name" value="HTH_3"/>
    <property type="match status" value="1"/>
</dbReference>
<protein>
    <submittedName>
        <fullName evidence="2">DNA-binding transcriptional regulator, XRE-family HTH domain</fullName>
    </submittedName>
</protein>